<dbReference type="RefSeq" id="WP_249322378.1">
    <property type="nucleotide sequence ID" value="NZ_JACRTK010000001.1"/>
</dbReference>
<keyword evidence="1" id="KW-1133">Transmembrane helix</keyword>
<accession>A0A926F0C5</accession>
<proteinExistence type="predicted"/>
<dbReference type="EMBL" id="JACRTK010000001">
    <property type="protein sequence ID" value="MBC8589555.1"/>
    <property type="molecule type" value="Genomic_DNA"/>
</dbReference>
<keyword evidence="3" id="KW-1185">Reference proteome</keyword>
<reference evidence="2 3" key="1">
    <citation type="submission" date="2020-08" db="EMBL/GenBank/DDBJ databases">
        <title>Genome public.</title>
        <authorList>
            <person name="Liu C."/>
            <person name="Sun Q."/>
        </authorList>
    </citation>
    <scope>NUCLEOTIDE SEQUENCE [LARGE SCALE GENOMIC DNA]</scope>
    <source>
        <strain evidence="2 3">NSJ-26</strain>
    </source>
</reference>
<feature type="transmembrane region" description="Helical" evidence="1">
    <location>
        <begin position="73"/>
        <end position="96"/>
    </location>
</feature>
<evidence type="ECO:0000313" key="2">
    <source>
        <dbReference type="EMBL" id="MBC8589555.1"/>
    </source>
</evidence>
<evidence type="ECO:0000313" key="3">
    <source>
        <dbReference type="Proteomes" id="UP000601522"/>
    </source>
</evidence>
<evidence type="ECO:0000256" key="1">
    <source>
        <dbReference type="SAM" id="Phobius"/>
    </source>
</evidence>
<organism evidence="2 3">
    <name type="scientific">Wansuia hejianensis</name>
    <dbReference type="NCBI Taxonomy" id="2763667"/>
    <lineage>
        <taxon>Bacteria</taxon>
        <taxon>Bacillati</taxon>
        <taxon>Bacillota</taxon>
        <taxon>Clostridia</taxon>
        <taxon>Lachnospirales</taxon>
        <taxon>Lachnospiraceae</taxon>
        <taxon>Wansuia</taxon>
    </lineage>
</organism>
<protein>
    <submittedName>
        <fullName evidence="2">Uncharacterized protein</fullName>
    </submittedName>
</protein>
<sequence>MSNLKELLGYMEYAKMFIYISIGTIILTSIIYFLMKDFKLAKYIPGIILIGIGLISFFTLDTNIVISKSPERIMLIFIGLGCGLIGILSGWIIDIFNKSDKTKKKGKRVKEQEEM</sequence>
<feature type="transmembrane region" description="Helical" evidence="1">
    <location>
        <begin position="47"/>
        <end position="67"/>
    </location>
</feature>
<keyword evidence="1" id="KW-0812">Transmembrane</keyword>
<name>A0A926F0C5_9FIRM</name>
<feature type="transmembrane region" description="Helical" evidence="1">
    <location>
        <begin position="16"/>
        <end position="35"/>
    </location>
</feature>
<dbReference type="Proteomes" id="UP000601522">
    <property type="component" value="Unassembled WGS sequence"/>
</dbReference>
<comment type="caution">
    <text evidence="2">The sequence shown here is derived from an EMBL/GenBank/DDBJ whole genome shotgun (WGS) entry which is preliminary data.</text>
</comment>
<dbReference type="AlphaFoldDB" id="A0A926F0C5"/>
<keyword evidence="1" id="KW-0472">Membrane</keyword>
<gene>
    <name evidence="2" type="ORF">H8689_00150</name>
</gene>